<dbReference type="InterPro" id="IPR007793">
    <property type="entry name" value="DivIVA_fam"/>
</dbReference>
<evidence type="ECO:0000313" key="11">
    <source>
        <dbReference type="Proteomes" id="UP000019494"/>
    </source>
</evidence>
<feature type="compositionally biased region" description="Basic and acidic residues" evidence="9">
    <location>
        <begin position="98"/>
        <end position="133"/>
    </location>
</feature>
<dbReference type="OrthoDB" id="9815492at2"/>
<dbReference type="RefSeq" id="WP_034716689.1">
    <property type="nucleotide sequence ID" value="NZ_AWQS01000084.1"/>
</dbReference>
<comment type="caution">
    <text evidence="10">The sequence shown here is derived from an EMBL/GenBank/DDBJ whole genome shotgun (WGS) entry which is preliminary data.</text>
</comment>
<feature type="region of interest" description="Disordered" evidence="9">
    <location>
        <begin position="160"/>
        <end position="191"/>
    </location>
</feature>
<comment type="subcellular location">
    <subcellularLocation>
        <location evidence="1">Cytoplasm</location>
    </subcellularLocation>
</comment>
<keyword evidence="7" id="KW-0131">Cell cycle</keyword>
<dbReference type="NCBIfam" id="TIGR03544">
    <property type="entry name" value="DivI1A_domain"/>
    <property type="match status" value="1"/>
</dbReference>
<keyword evidence="6" id="KW-0175">Coiled coil</keyword>
<dbReference type="EMBL" id="AWQS01000084">
    <property type="protein sequence ID" value="EWT05829.1"/>
    <property type="molecule type" value="Genomic_DNA"/>
</dbReference>
<evidence type="ECO:0000256" key="8">
    <source>
        <dbReference type="ARBA" id="ARBA00031737"/>
    </source>
</evidence>
<evidence type="ECO:0000256" key="3">
    <source>
        <dbReference type="ARBA" id="ARBA00018787"/>
    </source>
</evidence>
<dbReference type="Gene3D" id="6.10.250.660">
    <property type="match status" value="1"/>
</dbReference>
<dbReference type="GO" id="GO:0005737">
    <property type="term" value="C:cytoplasm"/>
    <property type="evidence" value="ECO:0007669"/>
    <property type="project" value="UniProtKB-SubCell"/>
</dbReference>
<feature type="non-terminal residue" evidence="10">
    <location>
        <position position="191"/>
    </location>
</feature>
<dbReference type="Pfam" id="PF05103">
    <property type="entry name" value="DivIVA"/>
    <property type="match status" value="1"/>
</dbReference>
<dbReference type="PANTHER" id="PTHR35794">
    <property type="entry name" value="CELL DIVISION PROTEIN DIVIVA"/>
    <property type="match status" value="1"/>
</dbReference>
<keyword evidence="5 10" id="KW-0132">Cell division</keyword>
<evidence type="ECO:0000256" key="9">
    <source>
        <dbReference type="SAM" id="MobiDB-lite"/>
    </source>
</evidence>
<gene>
    <name evidence="10" type="ORF">N864_01910</name>
</gene>
<sequence>MALTPEQVLNKHFQTTQFRRGYEERDVDDFLDEVVAEMRSLIEQRDDYLKQLNDCRASKNQTAVRPEAAPVARAGDETKLGGLQAKIQDAERAFKAASERAAKARSDAESAERAAKERIERARAEAQRAEEAAKAAVDNTALNDAQAKLNGLNNEVAQAQARLTKAQEQARSAEEAARAAETRAEQARAAQ</sequence>
<feature type="region of interest" description="Disordered" evidence="9">
    <location>
        <begin position="98"/>
        <end position="139"/>
    </location>
</feature>
<evidence type="ECO:0000256" key="6">
    <source>
        <dbReference type="ARBA" id="ARBA00023054"/>
    </source>
</evidence>
<accession>W9GPK4</accession>
<proteinExistence type="inferred from homology"/>
<evidence type="ECO:0000256" key="5">
    <source>
        <dbReference type="ARBA" id="ARBA00022618"/>
    </source>
</evidence>
<organism evidence="10 11">
    <name type="scientific">Intrasporangium chromatireducens Q5-1</name>
    <dbReference type="NCBI Taxonomy" id="584657"/>
    <lineage>
        <taxon>Bacteria</taxon>
        <taxon>Bacillati</taxon>
        <taxon>Actinomycetota</taxon>
        <taxon>Actinomycetes</taxon>
        <taxon>Micrococcales</taxon>
        <taxon>Intrasporangiaceae</taxon>
        <taxon>Intrasporangium</taxon>
    </lineage>
</organism>
<dbReference type="Proteomes" id="UP000019494">
    <property type="component" value="Unassembled WGS sequence"/>
</dbReference>
<keyword evidence="4" id="KW-0963">Cytoplasm</keyword>
<evidence type="ECO:0000256" key="4">
    <source>
        <dbReference type="ARBA" id="ARBA00022490"/>
    </source>
</evidence>
<dbReference type="AlphaFoldDB" id="W9GPK4"/>
<keyword evidence="11" id="KW-1185">Reference proteome</keyword>
<evidence type="ECO:0000256" key="1">
    <source>
        <dbReference type="ARBA" id="ARBA00004496"/>
    </source>
</evidence>
<evidence type="ECO:0000256" key="7">
    <source>
        <dbReference type="ARBA" id="ARBA00023306"/>
    </source>
</evidence>
<feature type="compositionally biased region" description="Basic and acidic residues" evidence="9">
    <location>
        <begin position="171"/>
        <end position="191"/>
    </location>
</feature>
<protein>
    <recommendedName>
        <fullName evidence="3">Cell wall synthesis protein Wag31</fullName>
    </recommendedName>
    <alternativeName>
        <fullName evidence="8">Antigen 84</fullName>
    </alternativeName>
</protein>
<name>W9GPK4_9MICO</name>
<reference evidence="11" key="1">
    <citation type="submission" date="2013-08" db="EMBL/GenBank/DDBJ databases">
        <title>Intrasporangium oryzae NRRL B-24470.</title>
        <authorList>
            <person name="Liu H."/>
            <person name="Wang G."/>
        </authorList>
    </citation>
    <scope>NUCLEOTIDE SEQUENCE [LARGE SCALE GENOMIC DNA]</scope>
    <source>
        <strain evidence="11">Q5-1</strain>
    </source>
</reference>
<comment type="similarity">
    <text evidence="2">Belongs to the DivIVA family.</text>
</comment>
<evidence type="ECO:0000313" key="10">
    <source>
        <dbReference type="EMBL" id="EWT05829.1"/>
    </source>
</evidence>
<dbReference type="InterPro" id="IPR019933">
    <property type="entry name" value="DivIVA_domain"/>
</dbReference>
<dbReference type="PANTHER" id="PTHR35794:SF2">
    <property type="entry name" value="CELL DIVISION PROTEIN DIVIVA"/>
    <property type="match status" value="1"/>
</dbReference>
<dbReference type="GO" id="GO:0051301">
    <property type="term" value="P:cell division"/>
    <property type="evidence" value="ECO:0007669"/>
    <property type="project" value="UniProtKB-KW"/>
</dbReference>
<evidence type="ECO:0000256" key="2">
    <source>
        <dbReference type="ARBA" id="ARBA00009008"/>
    </source>
</evidence>